<keyword evidence="1" id="KW-0472">Membrane</keyword>
<keyword evidence="1" id="KW-0812">Transmembrane</keyword>
<comment type="caution">
    <text evidence="2">The sequence shown here is derived from an EMBL/GenBank/DDBJ whole genome shotgun (WGS) entry which is preliminary data.</text>
</comment>
<dbReference type="Proteomes" id="UP000319824">
    <property type="component" value="Unassembled WGS sequence"/>
</dbReference>
<feature type="transmembrane region" description="Helical" evidence="1">
    <location>
        <begin position="81"/>
        <end position="105"/>
    </location>
</feature>
<dbReference type="Pfam" id="PF07439">
    <property type="entry name" value="DUF1515"/>
    <property type="match status" value="1"/>
</dbReference>
<proteinExistence type="predicted"/>
<accession>A0A559SP59</accession>
<dbReference type="EMBL" id="VISO01000003">
    <property type="protein sequence ID" value="TVZ64123.1"/>
    <property type="molecule type" value="Genomic_DNA"/>
</dbReference>
<sequence>MTTEFDPRLHQQMGEVLAEIRNLRDAFRQSEIKSDNSRATMHQRMDMLVDRVATVESNVVAVQTDIKEMKPVTDDVVRWKLMGIGALAVIGIGAMAMGVTFADAIRRIGAIILGR</sequence>
<evidence type="ECO:0000313" key="2">
    <source>
        <dbReference type="EMBL" id="TVZ64123.1"/>
    </source>
</evidence>
<evidence type="ECO:0000313" key="3">
    <source>
        <dbReference type="Proteomes" id="UP000319824"/>
    </source>
</evidence>
<reference evidence="2 3" key="1">
    <citation type="submission" date="2019-06" db="EMBL/GenBank/DDBJ databases">
        <title>Pac Bio to generate improved reference genome sequences for organisms with transposon mutant libraries (support for FEBA project).</title>
        <authorList>
            <person name="Blow M."/>
        </authorList>
    </citation>
    <scope>NUCLEOTIDE SEQUENCE [LARGE SCALE GENOMIC DNA]</scope>
    <source>
        <strain evidence="2 3">USDA 1844</strain>
    </source>
</reference>
<keyword evidence="1" id="KW-1133">Transmembrane helix</keyword>
<dbReference type="AlphaFoldDB" id="A0A559SP59"/>
<dbReference type="RefSeq" id="WP_022715440.1">
    <property type="nucleotide sequence ID" value="NZ_ATTQ01000007.1"/>
</dbReference>
<gene>
    <name evidence="2" type="ORF">BCL32_4327</name>
</gene>
<name>A0A559SP59_9HYPH</name>
<organism evidence="2 3">
    <name type="scientific">Rhizobium mongolense USDA 1844</name>
    <dbReference type="NCBI Taxonomy" id="1079460"/>
    <lineage>
        <taxon>Bacteria</taxon>
        <taxon>Pseudomonadati</taxon>
        <taxon>Pseudomonadota</taxon>
        <taxon>Alphaproteobacteria</taxon>
        <taxon>Hyphomicrobiales</taxon>
        <taxon>Rhizobiaceae</taxon>
        <taxon>Rhizobium/Agrobacterium group</taxon>
        <taxon>Rhizobium</taxon>
    </lineage>
</organism>
<evidence type="ECO:0000256" key="1">
    <source>
        <dbReference type="SAM" id="Phobius"/>
    </source>
</evidence>
<dbReference type="InterPro" id="IPR010889">
    <property type="entry name" value="DUF1515"/>
</dbReference>
<protein>
    <submittedName>
        <fullName evidence="2">Uncharacterized protein DUF1515</fullName>
    </submittedName>
</protein>